<dbReference type="PROSITE" id="PS00061">
    <property type="entry name" value="ADH_SHORT"/>
    <property type="match status" value="1"/>
</dbReference>
<dbReference type="EMBL" id="CABFOC020000038">
    <property type="protein sequence ID" value="CAH0050665.1"/>
    <property type="molecule type" value="Genomic_DNA"/>
</dbReference>
<comment type="caution">
    <text evidence="3">The sequence shown here is derived from an EMBL/GenBank/DDBJ whole genome shotgun (WGS) entry which is preliminary data.</text>
</comment>
<evidence type="ECO:0000313" key="4">
    <source>
        <dbReference type="Proteomes" id="UP000775872"/>
    </source>
</evidence>
<dbReference type="AlphaFoldDB" id="A0A9P0EKH3"/>
<dbReference type="InterPro" id="IPR036291">
    <property type="entry name" value="NAD(P)-bd_dom_sf"/>
</dbReference>
<evidence type="ECO:0000256" key="1">
    <source>
        <dbReference type="ARBA" id="ARBA00006484"/>
    </source>
</evidence>
<dbReference type="Pfam" id="PF00106">
    <property type="entry name" value="adh_short"/>
    <property type="match status" value="1"/>
</dbReference>
<dbReference type="InterPro" id="IPR002347">
    <property type="entry name" value="SDR_fam"/>
</dbReference>
<evidence type="ECO:0000256" key="2">
    <source>
        <dbReference type="ARBA" id="ARBA00022857"/>
    </source>
</evidence>
<dbReference type="PRINTS" id="PR00081">
    <property type="entry name" value="GDHRDH"/>
</dbReference>
<proteinExistence type="inferred from homology"/>
<organism evidence="3 4">
    <name type="scientific">Clonostachys solani</name>
    <dbReference type="NCBI Taxonomy" id="160281"/>
    <lineage>
        <taxon>Eukaryota</taxon>
        <taxon>Fungi</taxon>
        <taxon>Dikarya</taxon>
        <taxon>Ascomycota</taxon>
        <taxon>Pezizomycotina</taxon>
        <taxon>Sordariomycetes</taxon>
        <taxon>Hypocreomycetidae</taxon>
        <taxon>Hypocreales</taxon>
        <taxon>Bionectriaceae</taxon>
        <taxon>Clonostachys</taxon>
    </lineage>
</organism>
<keyword evidence="2" id="KW-0521">NADP</keyword>
<dbReference type="PANTHER" id="PTHR43544:SF26">
    <property type="entry name" value="SHORT CHAIN DEHYDROGENASE_REDUCTASE FAMILY OXIDOREDUCTASE (JCVI)"/>
    <property type="match status" value="1"/>
</dbReference>
<reference evidence="3" key="1">
    <citation type="submission" date="2021-10" db="EMBL/GenBank/DDBJ databases">
        <authorList>
            <person name="Piombo E."/>
        </authorList>
    </citation>
    <scope>NUCLEOTIDE SEQUENCE</scope>
</reference>
<gene>
    <name evidence="3" type="ORF">CSOL1703_00013903</name>
</gene>
<accession>A0A9P0EKH3</accession>
<dbReference type="InterPro" id="IPR051468">
    <property type="entry name" value="Fungal_SecMetab_SDRs"/>
</dbReference>
<dbReference type="OrthoDB" id="7289984at2759"/>
<keyword evidence="4" id="KW-1185">Reference proteome</keyword>
<name>A0A9P0EKH3_9HYPO</name>
<comment type="similarity">
    <text evidence="1">Belongs to the short-chain dehydrogenases/reductases (SDR) family.</text>
</comment>
<dbReference type="PANTHER" id="PTHR43544">
    <property type="entry name" value="SHORT-CHAIN DEHYDROGENASE/REDUCTASE"/>
    <property type="match status" value="1"/>
</dbReference>
<sequence>MAGNNVILITGANRGIGRQMAASLLLRPATTVIATVRDPAHELSKSLADLPAGEGSKILVSVFDAKEGPGALLAALADAGIQHLNLVISNAGNSDAFRSVLETDPSALRDDFEVNAVGPFRLFQGCWPLLSKAETGSDKKFVLITSSVGSIAGMEQESFPGVAYGASKAAANWLAKKIGTELAGEGLQVGIIHPGWVKTGMGQALADTVGFPEPPMTIEDSSRGVLEQKKMDGLRERPYQEVLTLDQIDKLSSETSGKFLAFNGEVIPW</sequence>
<dbReference type="InterPro" id="IPR020904">
    <property type="entry name" value="Sc_DH/Rdtase_CS"/>
</dbReference>
<dbReference type="SUPFAM" id="SSF51735">
    <property type="entry name" value="NAD(P)-binding Rossmann-fold domains"/>
    <property type="match status" value="1"/>
</dbReference>
<evidence type="ECO:0000313" key="3">
    <source>
        <dbReference type="EMBL" id="CAH0050665.1"/>
    </source>
</evidence>
<dbReference type="Gene3D" id="3.40.50.720">
    <property type="entry name" value="NAD(P)-binding Rossmann-like Domain"/>
    <property type="match status" value="1"/>
</dbReference>
<protein>
    <submittedName>
        <fullName evidence="3">Uncharacterized protein</fullName>
    </submittedName>
</protein>
<dbReference type="GO" id="GO:0005737">
    <property type="term" value="C:cytoplasm"/>
    <property type="evidence" value="ECO:0007669"/>
    <property type="project" value="TreeGrafter"/>
</dbReference>
<dbReference type="CDD" id="cd05325">
    <property type="entry name" value="carb_red_sniffer_like_SDR_c"/>
    <property type="match status" value="1"/>
</dbReference>
<dbReference type="Proteomes" id="UP000775872">
    <property type="component" value="Unassembled WGS sequence"/>
</dbReference>
<dbReference type="GO" id="GO:0016491">
    <property type="term" value="F:oxidoreductase activity"/>
    <property type="evidence" value="ECO:0007669"/>
    <property type="project" value="TreeGrafter"/>
</dbReference>